<dbReference type="InterPro" id="IPR051045">
    <property type="entry name" value="TonB-dependent_transducer"/>
</dbReference>
<gene>
    <name evidence="12" type="ORF">Hsw_0354</name>
</gene>
<dbReference type="EMBL" id="CP007145">
    <property type="protein sequence ID" value="AHJ95949.1"/>
    <property type="molecule type" value="Genomic_DNA"/>
</dbReference>
<dbReference type="InterPro" id="IPR006260">
    <property type="entry name" value="TonB/TolA_C"/>
</dbReference>
<dbReference type="Pfam" id="PF03544">
    <property type="entry name" value="TonB_C"/>
    <property type="match status" value="1"/>
</dbReference>
<name>W8ES46_9BACT</name>
<evidence type="ECO:0000256" key="7">
    <source>
        <dbReference type="ARBA" id="ARBA00022927"/>
    </source>
</evidence>
<dbReference type="GO" id="GO:0055085">
    <property type="term" value="P:transmembrane transport"/>
    <property type="evidence" value="ECO:0007669"/>
    <property type="project" value="InterPro"/>
</dbReference>
<dbReference type="GO" id="GO:0098797">
    <property type="term" value="C:plasma membrane protein complex"/>
    <property type="evidence" value="ECO:0007669"/>
    <property type="project" value="TreeGrafter"/>
</dbReference>
<keyword evidence="8 10" id="KW-1133">Transmembrane helix</keyword>
<feature type="domain" description="TonB C-terminal" evidence="11">
    <location>
        <begin position="185"/>
        <end position="275"/>
    </location>
</feature>
<dbReference type="RefSeq" id="WP_044000800.1">
    <property type="nucleotide sequence ID" value="NZ_CP007145.1"/>
</dbReference>
<dbReference type="Proteomes" id="UP000019423">
    <property type="component" value="Chromosome"/>
</dbReference>
<evidence type="ECO:0000256" key="4">
    <source>
        <dbReference type="ARBA" id="ARBA00022475"/>
    </source>
</evidence>
<dbReference type="Gene3D" id="3.30.1150.10">
    <property type="match status" value="1"/>
</dbReference>
<dbReference type="STRING" id="1227739.Hsw_0354"/>
<keyword evidence="9 10" id="KW-0472">Membrane</keyword>
<feature type="transmembrane region" description="Helical" evidence="10">
    <location>
        <begin position="40"/>
        <end position="62"/>
    </location>
</feature>
<dbReference type="GO" id="GO:0031992">
    <property type="term" value="F:energy transducer activity"/>
    <property type="evidence" value="ECO:0007669"/>
    <property type="project" value="InterPro"/>
</dbReference>
<evidence type="ECO:0000256" key="10">
    <source>
        <dbReference type="SAM" id="Phobius"/>
    </source>
</evidence>
<protein>
    <recommendedName>
        <fullName evidence="11">TonB C-terminal domain-containing protein</fullName>
    </recommendedName>
</protein>
<dbReference type="SUPFAM" id="SSF74653">
    <property type="entry name" value="TolA/TonB C-terminal domain"/>
    <property type="match status" value="1"/>
</dbReference>
<proteinExistence type="inferred from homology"/>
<keyword evidence="4" id="KW-1003">Cell membrane</keyword>
<evidence type="ECO:0000256" key="6">
    <source>
        <dbReference type="ARBA" id="ARBA00022692"/>
    </source>
</evidence>
<dbReference type="GO" id="GO:0015031">
    <property type="term" value="P:protein transport"/>
    <property type="evidence" value="ECO:0007669"/>
    <property type="project" value="UniProtKB-KW"/>
</dbReference>
<keyword evidence="7" id="KW-0653">Protein transport</keyword>
<organism evidence="12 13">
    <name type="scientific">Hymenobacter swuensis DY53</name>
    <dbReference type="NCBI Taxonomy" id="1227739"/>
    <lineage>
        <taxon>Bacteria</taxon>
        <taxon>Pseudomonadati</taxon>
        <taxon>Bacteroidota</taxon>
        <taxon>Cytophagia</taxon>
        <taxon>Cytophagales</taxon>
        <taxon>Hymenobacteraceae</taxon>
        <taxon>Hymenobacter</taxon>
    </lineage>
</organism>
<dbReference type="InterPro" id="IPR037682">
    <property type="entry name" value="TonB_C"/>
</dbReference>
<evidence type="ECO:0000256" key="3">
    <source>
        <dbReference type="ARBA" id="ARBA00022448"/>
    </source>
</evidence>
<keyword evidence="13" id="KW-1185">Reference proteome</keyword>
<reference evidence="12 13" key="1">
    <citation type="submission" date="2014-01" db="EMBL/GenBank/DDBJ databases">
        <title>Complete genome sequence of ionizing-radiation resistance bacterium Hymenobacter swuensis DY53.</title>
        <authorList>
            <person name="Jung J.-H."/>
            <person name="Jeong S.-W."/>
            <person name="Joe M.-H."/>
            <person name="Cho y.-j."/>
            <person name="Kim M.-K."/>
            <person name="Lim S.-Y."/>
        </authorList>
    </citation>
    <scope>NUCLEOTIDE SEQUENCE [LARGE SCALE GENOMIC DNA]</scope>
    <source>
        <strain evidence="12 13">DY53</strain>
    </source>
</reference>
<dbReference type="PATRIC" id="fig|1227739.3.peg.621"/>
<dbReference type="GO" id="GO:0030288">
    <property type="term" value="C:outer membrane-bounded periplasmic space"/>
    <property type="evidence" value="ECO:0007669"/>
    <property type="project" value="InterPro"/>
</dbReference>
<dbReference type="PANTHER" id="PTHR33446">
    <property type="entry name" value="PROTEIN TONB-RELATED"/>
    <property type="match status" value="1"/>
</dbReference>
<dbReference type="PROSITE" id="PS52015">
    <property type="entry name" value="TONB_CTD"/>
    <property type="match status" value="1"/>
</dbReference>
<dbReference type="HOGENOM" id="CLU_065795_0_0_10"/>
<sequence>MTTAAHTSLPSLDDMVFEGRNKAYGAYVLRKVYGQHVAKAVAISIALAVVLIAIPVLVQRIWPAVVVVPPIVPSGPFVDIMPPPAITPPAAVDVAPATPTVVVRPVTIIPTRIAPDDQVKDVPKEDAITQPVVDGPVVVGDIPKVGNGSVAAVTGPVGNDTATKPAAPSVTQPFVHVEQMPEFIGGNAALIKYLQKQLRYPAQALRASVEGKVFMSFTVNTDGTINDVTVLKGLGYGTDEEASRVIRQMPAWKPGYQNNHAVPVRYTLPITFKYE</sequence>
<evidence type="ECO:0000256" key="2">
    <source>
        <dbReference type="ARBA" id="ARBA00006555"/>
    </source>
</evidence>
<comment type="similarity">
    <text evidence="2">Belongs to the TonB family.</text>
</comment>
<dbReference type="PANTHER" id="PTHR33446:SF2">
    <property type="entry name" value="PROTEIN TONB"/>
    <property type="match status" value="1"/>
</dbReference>
<dbReference type="NCBIfam" id="TIGR01352">
    <property type="entry name" value="tonB_Cterm"/>
    <property type="match status" value="1"/>
</dbReference>
<keyword evidence="6 10" id="KW-0812">Transmembrane</keyword>
<dbReference type="PRINTS" id="PR01374">
    <property type="entry name" value="TONBPROTEIN"/>
</dbReference>
<evidence type="ECO:0000256" key="5">
    <source>
        <dbReference type="ARBA" id="ARBA00022519"/>
    </source>
</evidence>
<dbReference type="GO" id="GO:0015891">
    <property type="term" value="P:siderophore transport"/>
    <property type="evidence" value="ECO:0007669"/>
    <property type="project" value="InterPro"/>
</dbReference>
<keyword evidence="3" id="KW-0813">Transport</keyword>
<keyword evidence="5" id="KW-0997">Cell inner membrane</keyword>
<evidence type="ECO:0000313" key="12">
    <source>
        <dbReference type="EMBL" id="AHJ95949.1"/>
    </source>
</evidence>
<dbReference type="InterPro" id="IPR003538">
    <property type="entry name" value="TonB"/>
</dbReference>
<dbReference type="OrthoDB" id="1039448at2"/>
<evidence type="ECO:0000256" key="9">
    <source>
        <dbReference type="ARBA" id="ARBA00023136"/>
    </source>
</evidence>
<dbReference type="AlphaFoldDB" id="W8ES46"/>
<evidence type="ECO:0000256" key="8">
    <source>
        <dbReference type="ARBA" id="ARBA00022989"/>
    </source>
</evidence>
<dbReference type="KEGG" id="hsw:Hsw_0354"/>
<evidence type="ECO:0000313" key="13">
    <source>
        <dbReference type="Proteomes" id="UP000019423"/>
    </source>
</evidence>
<evidence type="ECO:0000259" key="11">
    <source>
        <dbReference type="PROSITE" id="PS52015"/>
    </source>
</evidence>
<dbReference type="eggNOG" id="COG0810">
    <property type="taxonomic scope" value="Bacteria"/>
</dbReference>
<evidence type="ECO:0000256" key="1">
    <source>
        <dbReference type="ARBA" id="ARBA00004383"/>
    </source>
</evidence>
<comment type="subcellular location">
    <subcellularLocation>
        <location evidence="1">Cell inner membrane</location>
        <topology evidence="1">Single-pass membrane protein</topology>
        <orientation evidence="1">Periplasmic side</orientation>
    </subcellularLocation>
</comment>
<accession>W8ES46</accession>